<dbReference type="Gene3D" id="3.30.470.20">
    <property type="entry name" value="ATP-grasp fold, B domain"/>
    <property type="match status" value="1"/>
</dbReference>
<sequence>MAKNIGIIHDDMHPLLDKIAQRVIAQGSTVQFIHYSALTFGFGVADCLKGLDAIYLDRMGELTRSYSTQLALLPSLQKLSGDIPIINEPSHYTVARNKALTAQLFKERGVPAPETAIVYSLAQIDDLAGLQSQCKFVVKSILGCCADDVHLYPDDNNRAAITAMLARDGMAIMQKFVERKNRFIWRVDVVDGKVIVCNQRFAYNPDDELPICNGTRGGEIVFLSPDNLPEHIYNLAVGAVQTLGLVVAGVDLVEADNGEIYVIEVNPEPDITLDKYELPYSIADYLIKL</sequence>
<dbReference type="Pfam" id="PF08443">
    <property type="entry name" value="RimK"/>
    <property type="match status" value="1"/>
</dbReference>
<dbReference type="InterPro" id="IPR011761">
    <property type="entry name" value="ATP-grasp"/>
</dbReference>
<evidence type="ECO:0000313" key="4">
    <source>
        <dbReference type="EMBL" id="VVP88974.1"/>
    </source>
</evidence>
<dbReference type="Proteomes" id="UP000412311">
    <property type="component" value="Unassembled WGS sequence"/>
</dbReference>
<keyword evidence="2" id="KW-0547">Nucleotide-binding</keyword>
<accession>A0A5E7SSA0</accession>
<evidence type="ECO:0000256" key="2">
    <source>
        <dbReference type="PROSITE-ProRule" id="PRU00409"/>
    </source>
</evidence>
<reference evidence="4 5" key="1">
    <citation type="submission" date="2019-09" db="EMBL/GenBank/DDBJ databases">
        <authorList>
            <person name="Chandra G."/>
            <person name="Truman W A."/>
        </authorList>
    </citation>
    <scope>NUCLEOTIDE SEQUENCE [LARGE SCALE GENOMIC DNA]</scope>
    <source>
        <strain evidence="4">PS925</strain>
    </source>
</reference>
<evidence type="ECO:0000259" key="3">
    <source>
        <dbReference type="PROSITE" id="PS50975"/>
    </source>
</evidence>
<evidence type="ECO:0000256" key="1">
    <source>
        <dbReference type="ARBA" id="ARBA00023211"/>
    </source>
</evidence>
<feature type="domain" description="ATP-grasp" evidence="3">
    <location>
        <begin position="102"/>
        <end position="289"/>
    </location>
</feature>
<organism evidence="4 5">
    <name type="scientific">Pseudomonas fluorescens</name>
    <dbReference type="NCBI Taxonomy" id="294"/>
    <lineage>
        <taxon>Bacteria</taxon>
        <taxon>Pseudomonadati</taxon>
        <taxon>Pseudomonadota</taxon>
        <taxon>Gammaproteobacteria</taxon>
        <taxon>Pseudomonadales</taxon>
        <taxon>Pseudomonadaceae</taxon>
        <taxon>Pseudomonas</taxon>
    </lineage>
</organism>
<dbReference type="SUPFAM" id="SSF56059">
    <property type="entry name" value="Glutathione synthetase ATP-binding domain-like"/>
    <property type="match status" value="1"/>
</dbReference>
<name>A0A5E7SSA0_PSEFL</name>
<dbReference type="GO" id="GO:0046872">
    <property type="term" value="F:metal ion binding"/>
    <property type="evidence" value="ECO:0007669"/>
    <property type="project" value="InterPro"/>
</dbReference>
<dbReference type="GO" id="GO:0005737">
    <property type="term" value="C:cytoplasm"/>
    <property type="evidence" value="ECO:0007669"/>
    <property type="project" value="TreeGrafter"/>
</dbReference>
<protein>
    <submittedName>
        <fullName evidence="4">Ribosomal protein S6--L-glutamate ligase</fullName>
        <ecNumber evidence="4">6.3.2.-</ecNumber>
    </submittedName>
</protein>
<dbReference type="EMBL" id="CABVJG010000003">
    <property type="protein sequence ID" value="VVP88974.1"/>
    <property type="molecule type" value="Genomic_DNA"/>
</dbReference>
<keyword evidence="1" id="KW-0464">Manganese</keyword>
<dbReference type="EC" id="6.3.2.-" evidence="4"/>
<dbReference type="Gene3D" id="3.40.50.20">
    <property type="match status" value="1"/>
</dbReference>
<keyword evidence="2" id="KW-0067">ATP-binding</keyword>
<dbReference type="PROSITE" id="PS50975">
    <property type="entry name" value="ATP_GRASP"/>
    <property type="match status" value="1"/>
</dbReference>
<dbReference type="GO" id="GO:0016879">
    <property type="term" value="F:ligase activity, forming carbon-nitrogen bonds"/>
    <property type="evidence" value="ECO:0007669"/>
    <property type="project" value="TreeGrafter"/>
</dbReference>
<dbReference type="RefSeq" id="WP_150793011.1">
    <property type="nucleotide sequence ID" value="NZ_CABVJG010000003.1"/>
</dbReference>
<dbReference type="InterPro" id="IPR013651">
    <property type="entry name" value="ATP-grasp_RimK-type"/>
</dbReference>
<keyword evidence="4" id="KW-0689">Ribosomal protein</keyword>
<keyword evidence="4" id="KW-0436">Ligase</keyword>
<dbReference type="GO" id="GO:0005840">
    <property type="term" value="C:ribosome"/>
    <property type="evidence" value="ECO:0007669"/>
    <property type="project" value="UniProtKB-KW"/>
</dbReference>
<keyword evidence="4" id="KW-0687">Ribonucleoprotein</keyword>
<dbReference type="PANTHER" id="PTHR21621">
    <property type="entry name" value="RIBOSOMAL PROTEIN S6 MODIFICATION PROTEIN"/>
    <property type="match status" value="1"/>
</dbReference>
<dbReference type="GO" id="GO:0005524">
    <property type="term" value="F:ATP binding"/>
    <property type="evidence" value="ECO:0007669"/>
    <property type="project" value="UniProtKB-UniRule"/>
</dbReference>
<evidence type="ECO:0000313" key="5">
    <source>
        <dbReference type="Proteomes" id="UP000412311"/>
    </source>
</evidence>
<dbReference type="AlphaFoldDB" id="A0A5E7SSA0"/>
<proteinExistence type="predicted"/>
<dbReference type="PANTHER" id="PTHR21621:SF0">
    <property type="entry name" value="BETA-CITRYLGLUTAMATE SYNTHASE B-RELATED"/>
    <property type="match status" value="1"/>
</dbReference>
<gene>
    <name evidence="4" type="primary">rimK_2</name>
    <name evidence="4" type="ORF">PS925_01198</name>
</gene>